<feature type="transmembrane region" description="Helical" evidence="1">
    <location>
        <begin position="51"/>
        <end position="73"/>
    </location>
</feature>
<organism evidence="2 3">
    <name type="scientific">Candidatus Polarisedimenticola svalbardensis</name>
    <dbReference type="NCBI Taxonomy" id="2886004"/>
    <lineage>
        <taxon>Bacteria</taxon>
        <taxon>Pseudomonadati</taxon>
        <taxon>Acidobacteriota</taxon>
        <taxon>Candidatus Polarisedimenticolia</taxon>
        <taxon>Candidatus Polarisedimenticolales</taxon>
        <taxon>Candidatus Polarisedimenticolaceae</taxon>
        <taxon>Candidatus Polarisedimenticola</taxon>
    </lineage>
</organism>
<evidence type="ECO:0000313" key="2">
    <source>
        <dbReference type="EMBL" id="MBD3869384.1"/>
    </source>
</evidence>
<accession>A0A8J6Y6V7</accession>
<comment type="caution">
    <text evidence="2">The sequence shown here is derived from an EMBL/GenBank/DDBJ whole genome shotgun (WGS) entry which is preliminary data.</text>
</comment>
<feature type="transmembrane region" description="Helical" evidence="1">
    <location>
        <begin position="93"/>
        <end position="115"/>
    </location>
</feature>
<keyword evidence="1" id="KW-0812">Transmembrane</keyword>
<dbReference type="PANTHER" id="PTHR40394:SF2">
    <property type="entry name" value="QUINOL:CYTOCHROME C OXIDOREDUCTASE MEMBRANE PROTEIN"/>
    <property type="match status" value="1"/>
</dbReference>
<keyword evidence="1" id="KW-1133">Transmembrane helix</keyword>
<dbReference type="PANTHER" id="PTHR40394">
    <property type="entry name" value="LIPOPROTEIN-RELATED"/>
    <property type="match status" value="1"/>
</dbReference>
<evidence type="ECO:0000256" key="1">
    <source>
        <dbReference type="SAM" id="Phobius"/>
    </source>
</evidence>
<dbReference type="Proteomes" id="UP000648239">
    <property type="component" value="Unassembled WGS sequence"/>
</dbReference>
<sequence>MNRRIHAVFNREDQILAATRDCRERGYEIIDVFTPYPVHGLDQAMGLKPSLLPLACFGLGIFGAAAMLYFQIWASAVDWPANIGGKPLNSLPAFIPVTFETAILMAGLGIIFVLFTRTGLHPFRKPAITDPRITDDHFLLAIRQTDAELHPRLAEEMLREHGAIEITEVPTEEGP</sequence>
<keyword evidence="1" id="KW-0472">Membrane</keyword>
<gene>
    <name evidence="2" type="ORF">IFK94_14785</name>
</gene>
<reference evidence="2 3" key="1">
    <citation type="submission" date="2020-08" db="EMBL/GenBank/DDBJ databases">
        <title>Acidobacteriota in marine sediments use diverse sulfur dissimilation pathways.</title>
        <authorList>
            <person name="Wasmund K."/>
        </authorList>
    </citation>
    <scope>NUCLEOTIDE SEQUENCE [LARGE SCALE GENOMIC DNA]</scope>
    <source>
        <strain evidence="2">MAG AM4</strain>
    </source>
</reference>
<dbReference type="Pfam" id="PF11821">
    <property type="entry name" value="ActD"/>
    <property type="match status" value="1"/>
</dbReference>
<evidence type="ECO:0000313" key="3">
    <source>
        <dbReference type="Proteomes" id="UP000648239"/>
    </source>
</evidence>
<dbReference type="InterPro" id="IPR021776">
    <property type="entry name" value="ActD"/>
</dbReference>
<proteinExistence type="predicted"/>
<name>A0A8J6Y6V7_9BACT</name>
<protein>
    <submittedName>
        <fullName evidence="2">DUF3341 domain-containing protein</fullName>
    </submittedName>
</protein>
<dbReference type="AlphaFoldDB" id="A0A8J6Y6V7"/>
<dbReference type="EMBL" id="JACXWD010000081">
    <property type="protein sequence ID" value="MBD3869384.1"/>
    <property type="molecule type" value="Genomic_DNA"/>
</dbReference>